<proteinExistence type="predicted"/>
<dbReference type="EMBL" id="PIQG01000001">
    <property type="protein sequence ID" value="RUO79657.1"/>
    <property type="molecule type" value="Genomic_DNA"/>
</dbReference>
<evidence type="ECO:0008006" key="4">
    <source>
        <dbReference type="Google" id="ProtNLM"/>
    </source>
</evidence>
<name>A0A432ZP46_9GAMM</name>
<dbReference type="AlphaFoldDB" id="A0A432ZP46"/>
<feature type="signal peptide" evidence="1">
    <location>
        <begin position="1"/>
        <end position="21"/>
    </location>
</feature>
<keyword evidence="3" id="KW-1185">Reference proteome</keyword>
<accession>A0A432ZP46</accession>
<feature type="chain" id="PRO_5019563976" description="Lipoprotein" evidence="1">
    <location>
        <begin position="22"/>
        <end position="157"/>
    </location>
</feature>
<dbReference type="Proteomes" id="UP000288279">
    <property type="component" value="Unassembled WGS sequence"/>
</dbReference>
<reference evidence="2 3" key="1">
    <citation type="journal article" date="2011" name="Front. Microbiol.">
        <title>Genomic signatures of strain selection and enhancement in Bacillus atrophaeus var. globigii, a historical biowarfare simulant.</title>
        <authorList>
            <person name="Gibbons H.S."/>
            <person name="Broomall S.M."/>
            <person name="McNew L.A."/>
            <person name="Daligault H."/>
            <person name="Chapman C."/>
            <person name="Bruce D."/>
            <person name="Karavis M."/>
            <person name="Krepps M."/>
            <person name="McGregor P.A."/>
            <person name="Hong C."/>
            <person name="Park K.H."/>
            <person name="Akmal A."/>
            <person name="Feldman A."/>
            <person name="Lin J.S."/>
            <person name="Chang W.E."/>
            <person name="Higgs B.W."/>
            <person name="Demirev P."/>
            <person name="Lindquist J."/>
            <person name="Liem A."/>
            <person name="Fochler E."/>
            <person name="Read T.D."/>
            <person name="Tapia R."/>
            <person name="Johnson S."/>
            <person name="Bishop-Lilly K.A."/>
            <person name="Detter C."/>
            <person name="Han C."/>
            <person name="Sozhamannan S."/>
            <person name="Rosenzweig C.N."/>
            <person name="Skowronski E.W."/>
        </authorList>
    </citation>
    <scope>NUCLEOTIDE SEQUENCE [LARGE SCALE GENOMIC DNA]</scope>
    <source>
        <strain evidence="2 3">PIT1</strain>
    </source>
</reference>
<comment type="caution">
    <text evidence="2">The sequence shown here is derived from an EMBL/GenBank/DDBJ whole genome shotgun (WGS) entry which is preliminary data.</text>
</comment>
<evidence type="ECO:0000313" key="2">
    <source>
        <dbReference type="EMBL" id="RUO79657.1"/>
    </source>
</evidence>
<keyword evidence="1" id="KW-0732">Signal</keyword>
<sequence>MNRIKCFALILLIFSIPSCSKMDKSIATQWWGANSETAMQIVSVLEQDVKIDVVDTSDEDKFKGEVYRRLVGLLIQANLKKISVLRGKINRSEIDNVRFIIDSYGLSTDGCGLTVEYINSDNYLSNLKNHVAYIEQINGNPHWYIAIYGDNGSCIKN</sequence>
<evidence type="ECO:0000313" key="3">
    <source>
        <dbReference type="Proteomes" id="UP000288279"/>
    </source>
</evidence>
<evidence type="ECO:0000256" key="1">
    <source>
        <dbReference type="SAM" id="SignalP"/>
    </source>
</evidence>
<gene>
    <name evidence="2" type="ORF">CWI83_03975</name>
</gene>
<organism evidence="2 3">
    <name type="scientific">Pseudidiomarina taiwanensis</name>
    <dbReference type="NCBI Taxonomy" id="337250"/>
    <lineage>
        <taxon>Bacteria</taxon>
        <taxon>Pseudomonadati</taxon>
        <taxon>Pseudomonadota</taxon>
        <taxon>Gammaproteobacteria</taxon>
        <taxon>Alteromonadales</taxon>
        <taxon>Idiomarinaceae</taxon>
        <taxon>Pseudidiomarina</taxon>
    </lineage>
</organism>
<protein>
    <recommendedName>
        <fullName evidence="4">Lipoprotein</fullName>
    </recommendedName>
</protein>
<dbReference type="RefSeq" id="WP_126825962.1">
    <property type="nucleotide sequence ID" value="NZ_PIQG01000001.1"/>
</dbReference>